<evidence type="ECO:0000256" key="2">
    <source>
        <dbReference type="ARBA" id="ARBA00022723"/>
    </source>
</evidence>
<keyword evidence="7 10" id="KW-0238">DNA-binding</keyword>
<gene>
    <name evidence="10" type="primary">cas1</name>
    <name evidence="11" type="ORF">AEST_25190</name>
</gene>
<dbReference type="GO" id="GO:0043571">
    <property type="term" value="P:maintenance of CRISPR repeat elements"/>
    <property type="evidence" value="ECO:0007669"/>
    <property type="project" value="UniProtKB-UniRule"/>
</dbReference>
<dbReference type="Proteomes" id="UP000012043">
    <property type="component" value="Unassembled WGS sequence"/>
</dbReference>
<dbReference type="PANTHER" id="PTHR34353">
    <property type="entry name" value="CRISPR-ASSOCIATED ENDONUCLEASE CAS1 1"/>
    <property type="match status" value="1"/>
</dbReference>
<dbReference type="InterPro" id="IPR042211">
    <property type="entry name" value="CRISPR-assoc_Cas1_N"/>
</dbReference>
<dbReference type="InterPro" id="IPR050646">
    <property type="entry name" value="Cas1"/>
</dbReference>
<evidence type="ECO:0000256" key="6">
    <source>
        <dbReference type="ARBA" id="ARBA00023118"/>
    </source>
</evidence>
<dbReference type="NCBIfam" id="TIGR00287">
    <property type="entry name" value="cas1"/>
    <property type="match status" value="1"/>
</dbReference>
<dbReference type="GO" id="GO:0003677">
    <property type="term" value="F:DNA binding"/>
    <property type="evidence" value="ECO:0007669"/>
    <property type="project" value="UniProtKB-KW"/>
</dbReference>
<feature type="binding site" evidence="10">
    <location>
        <position position="217"/>
    </location>
    <ligand>
        <name>Mn(2+)</name>
        <dbReference type="ChEBI" id="CHEBI:29035"/>
    </ligand>
</feature>
<comment type="subunit">
    <text evidence="9 10">Homodimer, forms a heterotetramer with a Cas2 homodimer.</text>
</comment>
<keyword evidence="4 10" id="KW-0378">Hydrolase</keyword>
<keyword evidence="8 10" id="KW-0464">Manganese</keyword>
<dbReference type="RefSeq" id="WP_008609469.1">
    <property type="nucleotide sequence ID" value="NZ_ALAB01000029.1"/>
</dbReference>
<dbReference type="GO" id="GO:0046872">
    <property type="term" value="F:metal ion binding"/>
    <property type="evidence" value="ECO:0007669"/>
    <property type="project" value="UniProtKB-UniRule"/>
</dbReference>
<reference evidence="11 12" key="1">
    <citation type="journal article" date="2012" name="J. Bacteriol.">
        <title>Genome Sequence of Pectin-Degrading Alishewanella aestuarii Strain B11T, Isolated from Tidal Flat Sediment.</title>
        <authorList>
            <person name="Jung J."/>
            <person name="Choi S."/>
            <person name="Chun J."/>
            <person name="Park W."/>
        </authorList>
    </citation>
    <scope>NUCLEOTIDE SEQUENCE [LARGE SCALE GENOMIC DNA]</scope>
    <source>
        <strain evidence="11 12">B11</strain>
    </source>
</reference>
<dbReference type="AlphaFoldDB" id="J1QGF4"/>
<evidence type="ECO:0000256" key="3">
    <source>
        <dbReference type="ARBA" id="ARBA00022759"/>
    </source>
</evidence>
<evidence type="ECO:0000313" key="11">
    <source>
        <dbReference type="EMBL" id="EJI84586.1"/>
    </source>
</evidence>
<dbReference type="GO" id="GO:0051607">
    <property type="term" value="P:defense response to virus"/>
    <property type="evidence" value="ECO:0007669"/>
    <property type="project" value="UniProtKB-UniRule"/>
</dbReference>
<dbReference type="CDD" id="cd09634">
    <property type="entry name" value="Cas1_I-II-III"/>
    <property type="match status" value="1"/>
</dbReference>
<evidence type="ECO:0000256" key="10">
    <source>
        <dbReference type="HAMAP-Rule" id="MF_01470"/>
    </source>
</evidence>
<keyword evidence="5 10" id="KW-0460">Magnesium</keyword>
<keyword evidence="1 10" id="KW-0540">Nuclease</keyword>
<evidence type="ECO:0000256" key="4">
    <source>
        <dbReference type="ARBA" id="ARBA00022801"/>
    </source>
</evidence>
<keyword evidence="2 10" id="KW-0479">Metal-binding</keyword>
<dbReference type="HAMAP" id="MF_01470">
    <property type="entry name" value="Cas1"/>
    <property type="match status" value="1"/>
</dbReference>
<comment type="cofactor">
    <cofactor evidence="10">
        <name>Mg(2+)</name>
        <dbReference type="ChEBI" id="CHEBI:18420"/>
    </cofactor>
    <cofactor evidence="10">
        <name>Mn(2+)</name>
        <dbReference type="ChEBI" id="CHEBI:29035"/>
    </cofactor>
</comment>
<dbReference type="Gene3D" id="3.100.10.20">
    <property type="entry name" value="CRISPR-associated endonuclease Cas1, N-terminal domain"/>
    <property type="match status" value="1"/>
</dbReference>
<dbReference type="EMBL" id="ALAB01000029">
    <property type="protein sequence ID" value="EJI84586.1"/>
    <property type="molecule type" value="Genomic_DNA"/>
</dbReference>
<comment type="function">
    <text evidence="10">CRISPR (clustered regularly interspaced short palindromic repeat), is an adaptive immune system that provides protection against mobile genetic elements (viruses, transposable elements and conjugative plasmids). CRISPR clusters contain spacers, sequences complementary to antecedent mobile elements, and target invading nucleic acids. CRISPR clusters are transcribed and processed into CRISPR RNA (crRNA). Acts as a dsDNA endonuclease. Involved in the integration of spacer DNA into the CRISPR cassette.</text>
</comment>
<dbReference type="GO" id="GO:0016787">
    <property type="term" value="F:hydrolase activity"/>
    <property type="evidence" value="ECO:0007669"/>
    <property type="project" value="UniProtKB-KW"/>
</dbReference>
<evidence type="ECO:0000256" key="1">
    <source>
        <dbReference type="ARBA" id="ARBA00022722"/>
    </source>
</evidence>
<comment type="similarity">
    <text evidence="10">Belongs to the CRISPR-associated endonuclease Cas1 family.</text>
</comment>
<keyword evidence="6 10" id="KW-0051">Antiviral defense</keyword>
<dbReference type="InterPro" id="IPR002729">
    <property type="entry name" value="CRISPR-assoc_Cas1"/>
</dbReference>
<dbReference type="EC" id="3.1.-.-" evidence="10"/>
<comment type="caution">
    <text evidence="11">The sequence shown here is derived from an EMBL/GenBank/DDBJ whole genome shotgun (WGS) entry which is preliminary data.</text>
</comment>
<organism evidence="11 12">
    <name type="scientific">Alishewanella aestuarii B11</name>
    <dbReference type="NCBI Taxonomy" id="1197174"/>
    <lineage>
        <taxon>Bacteria</taxon>
        <taxon>Pseudomonadati</taxon>
        <taxon>Pseudomonadota</taxon>
        <taxon>Gammaproteobacteria</taxon>
        <taxon>Alteromonadales</taxon>
        <taxon>Alteromonadaceae</taxon>
        <taxon>Alishewanella</taxon>
    </lineage>
</organism>
<feature type="binding site" evidence="10">
    <location>
        <position position="232"/>
    </location>
    <ligand>
        <name>Mn(2+)</name>
        <dbReference type="ChEBI" id="CHEBI:29035"/>
    </ligand>
</feature>
<evidence type="ECO:0000256" key="9">
    <source>
        <dbReference type="ARBA" id="ARBA00038592"/>
    </source>
</evidence>
<feature type="binding site" evidence="10">
    <location>
        <position position="152"/>
    </location>
    <ligand>
        <name>Mn(2+)</name>
        <dbReference type="ChEBI" id="CHEBI:29035"/>
    </ligand>
</feature>
<dbReference type="InterPro" id="IPR042206">
    <property type="entry name" value="CRISPR-assoc_Cas1_C"/>
</dbReference>
<name>J1QGF4_9ALTE</name>
<dbReference type="PANTHER" id="PTHR34353:SF2">
    <property type="entry name" value="CRISPR-ASSOCIATED ENDONUCLEASE CAS1 1"/>
    <property type="match status" value="1"/>
</dbReference>
<dbReference type="GO" id="GO:0004519">
    <property type="term" value="F:endonuclease activity"/>
    <property type="evidence" value="ECO:0007669"/>
    <property type="project" value="UniProtKB-UniRule"/>
</dbReference>
<dbReference type="Gene3D" id="1.20.120.920">
    <property type="entry name" value="CRISPR-associated endonuclease Cas1, C-terminal domain"/>
    <property type="match status" value="1"/>
</dbReference>
<evidence type="ECO:0000313" key="12">
    <source>
        <dbReference type="Proteomes" id="UP000012043"/>
    </source>
</evidence>
<sequence>MSTLVIEKHDITLEYVTDCLVIRQPDAPVRTVPLSRLNKVICMHNVQLSTQLIGQLQHRGIDFIVLNNRYVNHSFALYANTHQYALRRCQQYAWQLEPSQRLLIAKIFCAHKFRVSLRLAQAGAEHRLQAQLGMALESLAKVSQEEQLRGLEGSVQRGLFLYWRQQLDPAWGFEQRIRRPPPDPVNALLSFAYTVVHQEAVRQCKKYGLDPDLGFYHRLAYGRQSLACDLMEPLRPKVEQWLVKVLAKGELNRRHFSKNRTDGCFLGKEGRLLFYPLFDQQLPMFKRQLAAHARWLVNYLKQPDQTATNLEVVA</sequence>
<keyword evidence="3 10" id="KW-0255">Endonuclease</keyword>
<evidence type="ECO:0000256" key="5">
    <source>
        <dbReference type="ARBA" id="ARBA00022842"/>
    </source>
</evidence>
<keyword evidence="12" id="KW-1185">Reference proteome</keyword>
<proteinExistence type="inferred from homology"/>
<protein>
    <recommendedName>
        <fullName evidence="10">CRISPR-associated endonuclease Cas1</fullName>
        <ecNumber evidence="10">3.1.-.-</ecNumber>
    </recommendedName>
</protein>
<dbReference type="Pfam" id="PF01867">
    <property type="entry name" value="Cas_Cas1"/>
    <property type="match status" value="1"/>
</dbReference>
<evidence type="ECO:0000256" key="7">
    <source>
        <dbReference type="ARBA" id="ARBA00023125"/>
    </source>
</evidence>
<accession>J1QGF4</accession>
<evidence type="ECO:0000256" key="8">
    <source>
        <dbReference type="ARBA" id="ARBA00023211"/>
    </source>
</evidence>
<dbReference type="PATRIC" id="fig|1197174.4.peg.2463"/>